<gene>
    <name evidence="1" type="ORF">LPJ66_005781</name>
</gene>
<dbReference type="EMBL" id="JANBPG010000841">
    <property type="protein sequence ID" value="KAJ1893402.1"/>
    <property type="molecule type" value="Genomic_DNA"/>
</dbReference>
<comment type="caution">
    <text evidence="1">The sequence shown here is derived from an EMBL/GenBank/DDBJ whole genome shotgun (WGS) entry which is preliminary data.</text>
</comment>
<organism evidence="1 2">
    <name type="scientific">Kickxella alabastrina</name>
    <dbReference type="NCBI Taxonomy" id="61397"/>
    <lineage>
        <taxon>Eukaryota</taxon>
        <taxon>Fungi</taxon>
        <taxon>Fungi incertae sedis</taxon>
        <taxon>Zoopagomycota</taxon>
        <taxon>Kickxellomycotina</taxon>
        <taxon>Kickxellomycetes</taxon>
        <taxon>Kickxellales</taxon>
        <taxon>Kickxellaceae</taxon>
        <taxon>Kickxella</taxon>
    </lineage>
</organism>
<accession>A0ACC1IE92</accession>
<feature type="non-terminal residue" evidence="1">
    <location>
        <position position="140"/>
    </location>
</feature>
<dbReference type="Proteomes" id="UP001150581">
    <property type="component" value="Unassembled WGS sequence"/>
</dbReference>
<keyword evidence="2" id="KW-1185">Reference proteome</keyword>
<proteinExistence type="predicted"/>
<reference evidence="1" key="1">
    <citation type="submission" date="2022-07" db="EMBL/GenBank/DDBJ databases">
        <title>Phylogenomic reconstructions and comparative analyses of Kickxellomycotina fungi.</title>
        <authorList>
            <person name="Reynolds N.K."/>
            <person name="Stajich J.E."/>
            <person name="Barry K."/>
            <person name="Grigoriev I.V."/>
            <person name="Crous P."/>
            <person name="Smith M.E."/>
        </authorList>
    </citation>
    <scope>NUCLEOTIDE SEQUENCE</scope>
    <source>
        <strain evidence="1">Benny 63K</strain>
    </source>
</reference>
<name>A0ACC1IE92_9FUNG</name>
<sequence>MQSYAESLYSLDSRASIDSTNSRVCLLSAVHSSSSPKSEPDAELNHIIAYHERTQVDSLVSQRVQLTSTQKHNMQMAELASAVGRMSALRFKNQDYAMPVGVIRERRVSDIEGFMNRLQKLDVHKLHSQQRYSPTPVMPA</sequence>
<evidence type="ECO:0000313" key="2">
    <source>
        <dbReference type="Proteomes" id="UP001150581"/>
    </source>
</evidence>
<protein>
    <submittedName>
        <fullName evidence="1">Uncharacterized protein</fullName>
    </submittedName>
</protein>
<evidence type="ECO:0000313" key="1">
    <source>
        <dbReference type="EMBL" id="KAJ1893402.1"/>
    </source>
</evidence>